<proteinExistence type="predicted"/>
<evidence type="ECO:0000313" key="1">
    <source>
        <dbReference type="EMBL" id="SEI65856.1"/>
    </source>
</evidence>
<dbReference type="EMBL" id="FNZA01000001">
    <property type="protein sequence ID" value="SEI65856.1"/>
    <property type="molecule type" value="Genomic_DNA"/>
</dbReference>
<dbReference type="RefSeq" id="WP_092262693.1">
    <property type="nucleotide sequence ID" value="NZ_FNZA01000001.1"/>
</dbReference>
<organism evidence="1 2">
    <name type="scientific">Deinococcus reticulitermitis</name>
    <dbReference type="NCBI Taxonomy" id="856736"/>
    <lineage>
        <taxon>Bacteria</taxon>
        <taxon>Thermotogati</taxon>
        <taxon>Deinococcota</taxon>
        <taxon>Deinococci</taxon>
        <taxon>Deinococcales</taxon>
        <taxon>Deinococcaceae</taxon>
        <taxon>Deinococcus</taxon>
    </lineage>
</organism>
<protein>
    <submittedName>
        <fullName evidence="1">Uncharacterized protein</fullName>
    </submittedName>
</protein>
<dbReference type="AlphaFoldDB" id="A0A1H6SG56"/>
<dbReference type="STRING" id="856736.SAMN04488058_101262"/>
<name>A0A1H6SG56_9DEIO</name>
<keyword evidence="2" id="KW-1185">Reference proteome</keyword>
<evidence type="ECO:0000313" key="2">
    <source>
        <dbReference type="Proteomes" id="UP000199223"/>
    </source>
</evidence>
<gene>
    <name evidence="1" type="ORF">SAMN04488058_101262</name>
</gene>
<sequence>MHDTAKAPAITRTWTTVTEHRPYGEYWGDTTATVTVTRLGNQPIVLIDGQQSDVYTAARILGGATVKTVTHEVLEDALPFYVRRAQRHALFDYLVAGGMAHWDALLEAARRIEAQEVAA</sequence>
<dbReference type="Proteomes" id="UP000199223">
    <property type="component" value="Unassembled WGS sequence"/>
</dbReference>
<reference evidence="2" key="1">
    <citation type="submission" date="2016-10" db="EMBL/GenBank/DDBJ databases">
        <authorList>
            <person name="Varghese N."/>
            <person name="Submissions S."/>
        </authorList>
    </citation>
    <scope>NUCLEOTIDE SEQUENCE [LARGE SCALE GENOMIC DNA]</scope>
    <source>
        <strain evidence="2">CGMCC 1.10218</strain>
    </source>
</reference>
<accession>A0A1H6SG56</accession>